<reference evidence="2" key="2">
    <citation type="submission" date="2015-01" db="EMBL/GenBank/DDBJ databases">
        <title>Evolutionary Origins and Diversification of the Mycorrhizal Mutualists.</title>
        <authorList>
            <consortium name="DOE Joint Genome Institute"/>
            <consortium name="Mycorrhizal Genomics Consortium"/>
            <person name="Kohler A."/>
            <person name="Kuo A."/>
            <person name="Nagy L.G."/>
            <person name="Floudas D."/>
            <person name="Copeland A."/>
            <person name="Barry K.W."/>
            <person name="Cichocki N."/>
            <person name="Veneault-Fourrey C."/>
            <person name="LaButti K."/>
            <person name="Lindquist E.A."/>
            <person name="Lipzen A."/>
            <person name="Lundell T."/>
            <person name="Morin E."/>
            <person name="Murat C."/>
            <person name="Riley R."/>
            <person name="Ohm R."/>
            <person name="Sun H."/>
            <person name="Tunlid A."/>
            <person name="Henrissat B."/>
            <person name="Grigoriev I.V."/>
            <person name="Hibbett D.S."/>
            <person name="Martin F."/>
        </authorList>
    </citation>
    <scope>NUCLEOTIDE SEQUENCE [LARGE SCALE GENOMIC DNA]</scope>
    <source>
        <strain evidence="2">h7</strain>
    </source>
</reference>
<protein>
    <submittedName>
        <fullName evidence="1">Uncharacterized protein</fullName>
    </submittedName>
</protein>
<dbReference type="AlphaFoldDB" id="A0A0C2XLN6"/>
<dbReference type="HOGENOM" id="CLU_3106605_0_0_1"/>
<proteinExistence type="predicted"/>
<gene>
    <name evidence="1" type="ORF">M413DRAFT_447616</name>
</gene>
<accession>A0A0C2XLN6</accession>
<name>A0A0C2XLN6_HEBCY</name>
<reference evidence="1 2" key="1">
    <citation type="submission" date="2014-04" db="EMBL/GenBank/DDBJ databases">
        <authorList>
            <consortium name="DOE Joint Genome Institute"/>
            <person name="Kuo A."/>
            <person name="Gay G."/>
            <person name="Dore J."/>
            <person name="Kohler A."/>
            <person name="Nagy L.G."/>
            <person name="Floudas D."/>
            <person name="Copeland A."/>
            <person name="Barry K.W."/>
            <person name="Cichocki N."/>
            <person name="Veneault-Fourrey C."/>
            <person name="LaButti K."/>
            <person name="Lindquist E.A."/>
            <person name="Lipzen A."/>
            <person name="Lundell T."/>
            <person name="Morin E."/>
            <person name="Murat C."/>
            <person name="Sun H."/>
            <person name="Tunlid A."/>
            <person name="Henrissat B."/>
            <person name="Grigoriev I.V."/>
            <person name="Hibbett D.S."/>
            <person name="Martin F."/>
            <person name="Nordberg H.P."/>
            <person name="Cantor M.N."/>
            <person name="Hua S.X."/>
        </authorList>
    </citation>
    <scope>NUCLEOTIDE SEQUENCE [LARGE SCALE GENOMIC DNA]</scope>
    <source>
        <strain evidence="2">h7</strain>
    </source>
</reference>
<dbReference type="EMBL" id="KN831789">
    <property type="protein sequence ID" value="KIM38628.1"/>
    <property type="molecule type" value="Genomic_DNA"/>
</dbReference>
<keyword evidence="2" id="KW-1185">Reference proteome</keyword>
<evidence type="ECO:0000313" key="1">
    <source>
        <dbReference type="EMBL" id="KIM38628.1"/>
    </source>
</evidence>
<organism evidence="1 2">
    <name type="scientific">Hebeloma cylindrosporum</name>
    <dbReference type="NCBI Taxonomy" id="76867"/>
    <lineage>
        <taxon>Eukaryota</taxon>
        <taxon>Fungi</taxon>
        <taxon>Dikarya</taxon>
        <taxon>Basidiomycota</taxon>
        <taxon>Agaricomycotina</taxon>
        <taxon>Agaricomycetes</taxon>
        <taxon>Agaricomycetidae</taxon>
        <taxon>Agaricales</taxon>
        <taxon>Agaricineae</taxon>
        <taxon>Hymenogastraceae</taxon>
        <taxon>Hebeloma</taxon>
    </lineage>
</organism>
<dbReference type="Proteomes" id="UP000053424">
    <property type="component" value="Unassembled WGS sequence"/>
</dbReference>
<sequence length="51" mass="6071">MGDELSISMRQMGLEEREMCDCRTKYETRFDKGNRTCASCCFRKSDGKRYF</sequence>
<evidence type="ECO:0000313" key="2">
    <source>
        <dbReference type="Proteomes" id="UP000053424"/>
    </source>
</evidence>